<dbReference type="InterPro" id="IPR010371">
    <property type="entry name" value="YBR137W-like"/>
</dbReference>
<dbReference type="RefSeq" id="WP_123919389.1">
    <property type="nucleotide sequence ID" value="NZ_RKRA01000001.1"/>
</dbReference>
<sequence>MSHPTALHEQILAEESELRFTSFTRRHAWELGCLLRDAAQDRSLPIAIGIMLGEQRAFHTALDGSSADNDAWLARKMAVVRRYGRSSLGVGEQFRVGGRDFDTDSRLDTDRFAAHGGAFPLTLAGGEIVGVVGVSGLPQREDHAFLVEQLRVYLGR</sequence>
<name>A0A3N4ZAB3_9MICO</name>
<dbReference type="SUPFAM" id="SSF143744">
    <property type="entry name" value="GlcG-like"/>
    <property type="match status" value="1"/>
</dbReference>
<dbReference type="EMBL" id="RKRA01000001">
    <property type="protein sequence ID" value="RPF28866.1"/>
    <property type="molecule type" value="Genomic_DNA"/>
</dbReference>
<dbReference type="PANTHER" id="PTHR28255:SF1">
    <property type="entry name" value="UPF0303 PROTEIN YBR137W"/>
    <property type="match status" value="1"/>
</dbReference>
<keyword evidence="2" id="KW-1185">Reference proteome</keyword>
<dbReference type="Pfam" id="PF03928">
    <property type="entry name" value="HbpS-like"/>
    <property type="match status" value="1"/>
</dbReference>
<dbReference type="NCBIfam" id="NF002696">
    <property type="entry name" value="PRK02487.1-5"/>
    <property type="match status" value="1"/>
</dbReference>
<reference evidence="1 2" key="1">
    <citation type="submission" date="2018-11" db="EMBL/GenBank/DDBJ databases">
        <title>Sequencing the genomes of 1000 actinobacteria strains.</title>
        <authorList>
            <person name="Klenk H.-P."/>
        </authorList>
    </citation>
    <scope>NUCLEOTIDE SEQUENCE [LARGE SCALE GENOMIC DNA]</scope>
    <source>
        <strain evidence="1 2">DSM 14418</strain>
    </source>
</reference>
<evidence type="ECO:0000313" key="1">
    <source>
        <dbReference type="EMBL" id="RPF28866.1"/>
    </source>
</evidence>
<dbReference type="Proteomes" id="UP000280726">
    <property type="component" value="Unassembled WGS sequence"/>
</dbReference>
<gene>
    <name evidence="1" type="ORF">EDD32_3414</name>
</gene>
<comment type="caution">
    <text evidence="1">The sequence shown here is derived from an EMBL/GenBank/DDBJ whole genome shotgun (WGS) entry which is preliminary data.</text>
</comment>
<proteinExistence type="predicted"/>
<organism evidence="1 2">
    <name type="scientific">Georgenia muralis</name>
    <dbReference type="NCBI Taxonomy" id="154117"/>
    <lineage>
        <taxon>Bacteria</taxon>
        <taxon>Bacillati</taxon>
        <taxon>Actinomycetota</taxon>
        <taxon>Actinomycetes</taxon>
        <taxon>Micrococcales</taxon>
        <taxon>Bogoriellaceae</taxon>
        <taxon>Georgenia</taxon>
    </lineage>
</organism>
<dbReference type="AlphaFoldDB" id="A0A3N4ZAB3"/>
<accession>A0A3N4ZAB3</accession>
<dbReference type="InterPro" id="IPR005624">
    <property type="entry name" value="PduO/GlcC-like"/>
</dbReference>
<dbReference type="PIRSF" id="PIRSF008757">
    <property type="entry name" value="UCP008757"/>
    <property type="match status" value="1"/>
</dbReference>
<dbReference type="OrthoDB" id="9815315at2"/>
<dbReference type="Gene3D" id="3.30.450.150">
    <property type="entry name" value="Haem-degrading domain"/>
    <property type="match status" value="1"/>
</dbReference>
<protein>
    <submittedName>
        <fullName evidence="1">Uncharacterized protein (UPF0303 family)</fullName>
    </submittedName>
</protein>
<dbReference type="InterPro" id="IPR038084">
    <property type="entry name" value="PduO/GlcC-like_sf"/>
</dbReference>
<evidence type="ECO:0000313" key="2">
    <source>
        <dbReference type="Proteomes" id="UP000280726"/>
    </source>
</evidence>
<dbReference type="PANTHER" id="PTHR28255">
    <property type="match status" value="1"/>
</dbReference>